<comment type="caution">
    <text evidence="1">The sequence shown here is derived from an EMBL/GenBank/DDBJ whole genome shotgun (WGS) entry which is preliminary data.</text>
</comment>
<dbReference type="Proteomes" id="UP000295164">
    <property type="component" value="Unassembled WGS sequence"/>
</dbReference>
<evidence type="ECO:0000313" key="1">
    <source>
        <dbReference type="EMBL" id="TCZ74979.1"/>
    </source>
</evidence>
<dbReference type="Gene3D" id="3.30.300.20">
    <property type="match status" value="1"/>
</dbReference>
<dbReference type="EMBL" id="SKFH01000001">
    <property type="protein sequence ID" value="TCZ74979.1"/>
    <property type="molecule type" value="Genomic_DNA"/>
</dbReference>
<dbReference type="InterPro" id="IPR015946">
    <property type="entry name" value="KH_dom-like_a/b"/>
</dbReference>
<dbReference type="AlphaFoldDB" id="A0A4R4E655"/>
<protein>
    <submittedName>
        <fullName evidence="1">OsmC family peroxiredoxin</fullName>
    </submittedName>
</protein>
<sequence length="149" mass="16255">MLNGCLIFAFDTNASCMKTTTVWKGGSAYESEQPNGAKIAINATAGFSPKALLLSGLAGCTGVDIVDILEKMRVPFAALEIEVNAEQTDMHPRVFTGIDIIYTLRTDEENRDKVVKAIELSLDKYCGVAAMLRKNSPIRYTLHLQNPDA</sequence>
<dbReference type="InterPro" id="IPR036102">
    <property type="entry name" value="OsmC/Ohrsf"/>
</dbReference>
<dbReference type="InterPro" id="IPR003718">
    <property type="entry name" value="OsmC/Ohr_fam"/>
</dbReference>
<dbReference type="SUPFAM" id="SSF82784">
    <property type="entry name" value="OsmC-like"/>
    <property type="match status" value="1"/>
</dbReference>
<accession>A0A4R4E655</accession>
<proteinExistence type="predicted"/>
<gene>
    <name evidence="1" type="ORF">E0486_01335</name>
</gene>
<organism evidence="1 2">
    <name type="scientific">Flaviaesturariibacter aridisoli</name>
    <dbReference type="NCBI Taxonomy" id="2545761"/>
    <lineage>
        <taxon>Bacteria</taxon>
        <taxon>Pseudomonadati</taxon>
        <taxon>Bacteroidota</taxon>
        <taxon>Chitinophagia</taxon>
        <taxon>Chitinophagales</taxon>
        <taxon>Chitinophagaceae</taxon>
        <taxon>Flaviaestuariibacter</taxon>
    </lineage>
</organism>
<keyword evidence="2" id="KW-1185">Reference proteome</keyword>
<evidence type="ECO:0000313" key="2">
    <source>
        <dbReference type="Proteomes" id="UP000295164"/>
    </source>
</evidence>
<dbReference type="PANTHER" id="PTHR34352">
    <property type="entry name" value="PROTEIN YHFA"/>
    <property type="match status" value="1"/>
</dbReference>
<dbReference type="PANTHER" id="PTHR34352:SF1">
    <property type="entry name" value="PROTEIN YHFA"/>
    <property type="match status" value="1"/>
</dbReference>
<dbReference type="OrthoDB" id="9804010at2"/>
<name>A0A4R4E655_9BACT</name>
<dbReference type="Pfam" id="PF02566">
    <property type="entry name" value="OsmC"/>
    <property type="match status" value="1"/>
</dbReference>
<reference evidence="1 2" key="1">
    <citation type="submission" date="2019-03" db="EMBL/GenBank/DDBJ databases">
        <authorList>
            <person name="Kim M.K.M."/>
        </authorList>
    </citation>
    <scope>NUCLEOTIDE SEQUENCE [LARGE SCALE GENOMIC DNA]</scope>
    <source>
        <strain evidence="1 2">17J68-15</strain>
    </source>
</reference>